<feature type="compositionally biased region" description="Polar residues" evidence="1">
    <location>
        <begin position="29"/>
        <end position="38"/>
    </location>
</feature>
<sequence>MAEEAKCMETDHLKGDQEQGGGCGAKELAQNSEDSGSRTMDAKFASSPRPSVGDLGSMVVHYAKLVVAEHPIDEHRQWMQKSTEEHENEHDHETTSLAKESENGASCVADGLER</sequence>
<dbReference type="Proteomes" id="UP000708148">
    <property type="component" value="Unassembled WGS sequence"/>
</dbReference>
<feature type="compositionally biased region" description="Basic and acidic residues" evidence="1">
    <location>
        <begin position="76"/>
        <end position="102"/>
    </location>
</feature>
<dbReference type="AlphaFoldDB" id="A0A8S1J4P6"/>
<evidence type="ECO:0000313" key="2">
    <source>
        <dbReference type="EMBL" id="CAD7700976.1"/>
    </source>
</evidence>
<gene>
    <name evidence="2" type="ORF">OSTQU699_LOCUS6335</name>
</gene>
<feature type="region of interest" description="Disordered" evidence="1">
    <location>
        <begin position="1"/>
        <end position="54"/>
    </location>
</feature>
<accession>A0A8S1J4P6</accession>
<feature type="compositionally biased region" description="Basic and acidic residues" evidence="1">
    <location>
        <begin position="1"/>
        <end position="17"/>
    </location>
</feature>
<evidence type="ECO:0000313" key="3">
    <source>
        <dbReference type="Proteomes" id="UP000708148"/>
    </source>
</evidence>
<dbReference type="EMBL" id="CAJHUC010001399">
    <property type="protein sequence ID" value="CAD7700976.1"/>
    <property type="molecule type" value="Genomic_DNA"/>
</dbReference>
<reference evidence="2" key="1">
    <citation type="submission" date="2020-12" db="EMBL/GenBank/DDBJ databases">
        <authorList>
            <person name="Iha C."/>
        </authorList>
    </citation>
    <scope>NUCLEOTIDE SEQUENCE</scope>
</reference>
<organism evidence="2 3">
    <name type="scientific">Ostreobium quekettii</name>
    <dbReference type="NCBI Taxonomy" id="121088"/>
    <lineage>
        <taxon>Eukaryota</taxon>
        <taxon>Viridiplantae</taxon>
        <taxon>Chlorophyta</taxon>
        <taxon>core chlorophytes</taxon>
        <taxon>Ulvophyceae</taxon>
        <taxon>TCBD clade</taxon>
        <taxon>Bryopsidales</taxon>
        <taxon>Ostreobineae</taxon>
        <taxon>Ostreobiaceae</taxon>
        <taxon>Ostreobium</taxon>
    </lineage>
</organism>
<comment type="caution">
    <text evidence="2">The sequence shown here is derived from an EMBL/GenBank/DDBJ whole genome shotgun (WGS) entry which is preliminary data.</text>
</comment>
<evidence type="ECO:0000256" key="1">
    <source>
        <dbReference type="SAM" id="MobiDB-lite"/>
    </source>
</evidence>
<protein>
    <submittedName>
        <fullName evidence="2">Uncharacterized protein</fullName>
    </submittedName>
</protein>
<keyword evidence="3" id="KW-1185">Reference proteome</keyword>
<name>A0A8S1J4P6_9CHLO</name>
<proteinExistence type="predicted"/>
<feature type="region of interest" description="Disordered" evidence="1">
    <location>
        <begin position="76"/>
        <end position="114"/>
    </location>
</feature>